<accession>A0A5N0V8U2</accession>
<sequence>MKKRRPVSSSVISAVGYDPVRRVLEVEFHNGSVYSYDGVEPLVFEQFLGAPSKGRYFNRWIADRYPFDRLD</sequence>
<protein>
    <submittedName>
        <fullName evidence="2">KTSC domain-containing protein</fullName>
    </submittedName>
</protein>
<reference evidence="2" key="1">
    <citation type="submission" date="2019-09" db="EMBL/GenBank/DDBJ databases">
        <authorList>
            <person name="Teo W.F.A."/>
            <person name="Duangmal K."/>
        </authorList>
    </citation>
    <scope>NUCLEOTIDE SEQUENCE [LARGE SCALE GENOMIC DNA]</scope>
    <source>
        <strain evidence="2">K81G1</strain>
    </source>
</reference>
<dbReference type="InterPro" id="IPR025309">
    <property type="entry name" value="KTSC_dom"/>
</dbReference>
<dbReference type="Proteomes" id="UP000319769">
    <property type="component" value="Unassembled WGS sequence"/>
</dbReference>
<dbReference type="OrthoDB" id="8450910at2"/>
<gene>
    <name evidence="2" type="ORF">FPZ12_014200</name>
</gene>
<proteinExistence type="predicted"/>
<feature type="domain" description="KTSC" evidence="1">
    <location>
        <begin position="8"/>
        <end position="65"/>
    </location>
</feature>
<dbReference type="AlphaFoldDB" id="A0A5N0V8U2"/>
<name>A0A5N0V8U2_9PSEU</name>
<comment type="caution">
    <text evidence="2">The sequence shown here is derived from an EMBL/GenBank/DDBJ whole genome shotgun (WGS) entry which is preliminary data.</text>
</comment>
<keyword evidence="3" id="KW-1185">Reference proteome</keyword>
<organism evidence="2 3">
    <name type="scientific">Amycolatopsis acidicola</name>
    <dbReference type="NCBI Taxonomy" id="2596893"/>
    <lineage>
        <taxon>Bacteria</taxon>
        <taxon>Bacillati</taxon>
        <taxon>Actinomycetota</taxon>
        <taxon>Actinomycetes</taxon>
        <taxon>Pseudonocardiales</taxon>
        <taxon>Pseudonocardiaceae</taxon>
        <taxon>Amycolatopsis</taxon>
    </lineage>
</organism>
<evidence type="ECO:0000313" key="2">
    <source>
        <dbReference type="EMBL" id="KAA9161653.1"/>
    </source>
</evidence>
<evidence type="ECO:0000259" key="1">
    <source>
        <dbReference type="Pfam" id="PF13619"/>
    </source>
</evidence>
<dbReference type="Pfam" id="PF13619">
    <property type="entry name" value="KTSC"/>
    <property type="match status" value="1"/>
</dbReference>
<dbReference type="EMBL" id="VMNW02000016">
    <property type="protein sequence ID" value="KAA9161653.1"/>
    <property type="molecule type" value="Genomic_DNA"/>
</dbReference>
<dbReference type="RefSeq" id="WP_144745990.1">
    <property type="nucleotide sequence ID" value="NZ_VMNW02000016.1"/>
</dbReference>
<evidence type="ECO:0000313" key="3">
    <source>
        <dbReference type="Proteomes" id="UP000319769"/>
    </source>
</evidence>